<keyword evidence="6" id="KW-0443">Lipid metabolism</keyword>
<proteinExistence type="inferred from homology"/>
<dbReference type="PANTHER" id="PTHR22600">
    <property type="entry name" value="BETA-HEXOSAMINIDASE"/>
    <property type="match status" value="1"/>
</dbReference>
<feature type="disulfide bond" evidence="21">
    <location>
        <begin position="71"/>
        <end position="116"/>
    </location>
</feature>
<dbReference type="Ensembl" id="ENSVURT00010022479.1">
    <property type="protein sequence ID" value="ENSVURP00010019749.1"/>
    <property type="gene ID" value="ENSVURG00010015073.1"/>
</dbReference>
<dbReference type="InterPro" id="IPR029019">
    <property type="entry name" value="HEX_eukaryotic_N"/>
</dbReference>
<keyword evidence="10" id="KW-0458">Lysosome</keyword>
<comment type="function">
    <text evidence="15">Hydrolyzes the non-reducing end N-acetyl-D-hexosamine and/or sulfated N-acetyl-D-hexosamine of glycoconjugates, such as the oligosaccharide moieties from proteins and neutral glycolipids, or from certain mucopolysaccharides. The isozyme S is as active as the isozyme A on the anionic bis-sulfated glycans, the chondroitin-6-sulfate trisaccharide (C6S-3), and the dermatan sulfate pentasaccharide, and the sulfated glycosphingolipid SM2. The isozyme B does not hydrolyze each of these substrates, however hydrolyzes efficiently neutral oligosaccharide. Only the isozyme A is responsible for the degradation of GM2 gangliosides in the presence of GM2A.</text>
</comment>
<comment type="catalytic activity">
    <reaction evidence="17">
        <text>N-acetyl-beta-D-galactosaminyl-(1-&gt;4)-beta-D-3-sulfogalactosyl-(1-&gt;4)-beta-D-glucosyl-(1&lt;-&gt;1')-ceramide + H2O = a beta-D-3-sulfogalactosyl-(1-&gt;4)-beta-D-glucosyl-(1&lt;-&gt;1')-ceramide + N-acetyl-beta-D-galactosamine</text>
        <dbReference type="Rhea" id="RHEA:48276"/>
        <dbReference type="ChEBI" id="CHEBI:15377"/>
        <dbReference type="ChEBI" id="CHEBI:28497"/>
        <dbReference type="ChEBI" id="CHEBI:90163"/>
        <dbReference type="ChEBI" id="CHEBI:90164"/>
    </reaction>
    <physiologicalReaction direction="left-to-right" evidence="17">
        <dbReference type="Rhea" id="RHEA:48277"/>
    </physiologicalReaction>
</comment>
<dbReference type="GO" id="GO:0042582">
    <property type="term" value="C:azurophil granule"/>
    <property type="evidence" value="ECO:0007669"/>
    <property type="project" value="Ensembl"/>
</dbReference>
<dbReference type="GO" id="GO:0005975">
    <property type="term" value="P:carbohydrate metabolic process"/>
    <property type="evidence" value="ECO:0007669"/>
    <property type="project" value="InterPro"/>
</dbReference>
<dbReference type="EC" id="3.2.1.52" evidence="19"/>
<evidence type="ECO:0000256" key="6">
    <source>
        <dbReference type="ARBA" id="ARBA00023098"/>
    </source>
</evidence>
<evidence type="ECO:0000256" key="3">
    <source>
        <dbReference type="ARBA" id="ARBA00006285"/>
    </source>
</evidence>
<feature type="chain" id="PRO_5021309573" description="Beta-hexosaminidase" evidence="22">
    <location>
        <begin position="21"/>
        <end position="540"/>
    </location>
</feature>
<evidence type="ECO:0000256" key="10">
    <source>
        <dbReference type="ARBA" id="ARBA00023228"/>
    </source>
</evidence>
<evidence type="ECO:0000256" key="9">
    <source>
        <dbReference type="ARBA" id="ARBA00023180"/>
    </source>
</evidence>
<dbReference type="Gene3D" id="3.20.20.80">
    <property type="entry name" value="Glycosidases"/>
    <property type="match status" value="1"/>
</dbReference>
<dbReference type="GeneID" id="114041381"/>
<dbReference type="GO" id="GO:0005829">
    <property type="term" value="C:cytosol"/>
    <property type="evidence" value="ECO:0007669"/>
    <property type="project" value="Ensembl"/>
</dbReference>
<dbReference type="GO" id="GO:0008375">
    <property type="term" value="F:acetylglucosaminyltransferase activity"/>
    <property type="evidence" value="ECO:0007669"/>
    <property type="project" value="Ensembl"/>
</dbReference>
<evidence type="ECO:0000256" key="12">
    <source>
        <dbReference type="ARBA" id="ARBA00023505"/>
    </source>
</evidence>
<keyword evidence="7" id="KW-0865">Zymogen</keyword>
<feature type="domain" description="Beta-hexosaminidase eukaryotic type N-terminal" evidence="24">
    <location>
        <begin position="35"/>
        <end position="157"/>
    </location>
</feature>
<evidence type="ECO:0000256" key="1">
    <source>
        <dbReference type="ARBA" id="ARBA00001231"/>
    </source>
</evidence>
<dbReference type="GeneTree" id="ENSGT00390000008107"/>
<evidence type="ECO:0000256" key="20">
    <source>
        <dbReference type="PIRSR" id="PIRSR001093-1"/>
    </source>
</evidence>
<comment type="catalytic activity">
    <reaction evidence="14">
        <text>a ganglioside GM2 + H2O = a ganglioside GM3 + N-acetyl-beta-D-galactosamine</text>
        <dbReference type="Rhea" id="RHEA:47968"/>
        <dbReference type="ChEBI" id="CHEBI:15377"/>
        <dbReference type="ChEBI" id="CHEBI:28497"/>
        <dbReference type="ChEBI" id="CHEBI:79210"/>
        <dbReference type="ChEBI" id="CHEBI:79218"/>
    </reaction>
    <physiologicalReaction direction="left-to-right" evidence="14">
        <dbReference type="Rhea" id="RHEA:47969"/>
    </physiologicalReaction>
</comment>
<dbReference type="OrthoDB" id="428480at2759"/>
<keyword evidence="8 21" id="KW-1015">Disulfide bond</keyword>
<feature type="domain" description="Glycoside hydrolase family 20 catalytic" evidence="23">
    <location>
        <begin position="179"/>
        <end position="498"/>
    </location>
</feature>
<evidence type="ECO:0000256" key="7">
    <source>
        <dbReference type="ARBA" id="ARBA00023145"/>
    </source>
</evidence>
<dbReference type="STRING" id="29139.ENSVURP00010019749"/>
<evidence type="ECO:0000256" key="19">
    <source>
        <dbReference type="PIRNR" id="PIRNR001093"/>
    </source>
</evidence>
<feature type="active site" description="Proton donor" evidence="20">
    <location>
        <position position="335"/>
    </location>
</feature>
<dbReference type="InterPro" id="IPR017853">
    <property type="entry name" value="GH"/>
</dbReference>
<feature type="disulfide bond" evidence="21">
    <location>
        <begin position="516"/>
        <end position="533"/>
    </location>
</feature>
<comment type="similarity">
    <text evidence="3 19">Belongs to the glycosyl hydrolase 20 family.</text>
</comment>
<dbReference type="AlphaFoldDB" id="A0A4X2L4Q9"/>
<keyword evidence="5 19" id="KW-0378">Hydrolase</keyword>
<evidence type="ECO:0000256" key="4">
    <source>
        <dbReference type="ARBA" id="ARBA00022729"/>
    </source>
</evidence>
<dbReference type="CDD" id="cd06562">
    <property type="entry name" value="GH20_HexA_HexB-like"/>
    <property type="match status" value="1"/>
</dbReference>
<dbReference type="CTD" id="3073"/>
<dbReference type="RefSeq" id="XP_027715605.1">
    <property type="nucleotide sequence ID" value="XM_027859804.1"/>
</dbReference>
<evidence type="ECO:0000256" key="2">
    <source>
        <dbReference type="ARBA" id="ARBA00004371"/>
    </source>
</evidence>
<comment type="subcellular location">
    <subcellularLocation>
        <location evidence="2">Lysosome</location>
    </subcellularLocation>
</comment>
<organism evidence="25 26">
    <name type="scientific">Vombatus ursinus</name>
    <name type="common">Common wombat</name>
    <dbReference type="NCBI Taxonomy" id="29139"/>
    <lineage>
        <taxon>Eukaryota</taxon>
        <taxon>Metazoa</taxon>
        <taxon>Chordata</taxon>
        <taxon>Craniata</taxon>
        <taxon>Vertebrata</taxon>
        <taxon>Euteleostomi</taxon>
        <taxon>Mammalia</taxon>
        <taxon>Metatheria</taxon>
        <taxon>Diprotodontia</taxon>
        <taxon>Vombatidae</taxon>
        <taxon>Vombatus</taxon>
    </lineage>
</organism>
<dbReference type="PRINTS" id="PR00738">
    <property type="entry name" value="GLHYDRLASE20"/>
</dbReference>
<evidence type="ECO:0000259" key="23">
    <source>
        <dbReference type="Pfam" id="PF00728"/>
    </source>
</evidence>
<dbReference type="Proteomes" id="UP000314987">
    <property type="component" value="Unassembled WGS sequence"/>
</dbReference>
<evidence type="ECO:0000256" key="21">
    <source>
        <dbReference type="PIRSR" id="PIRSR001093-2"/>
    </source>
</evidence>
<evidence type="ECO:0000256" key="11">
    <source>
        <dbReference type="ARBA" id="ARBA00023295"/>
    </source>
</evidence>
<dbReference type="Pfam" id="PF14845">
    <property type="entry name" value="Glycohydro_20b2"/>
    <property type="match status" value="1"/>
</dbReference>
<dbReference type="GO" id="GO:0046982">
    <property type="term" value="F:protein heterodimerization activity"/>
    <property type="evidence" value="ECO:0007669"/>
    <property type="project" value="Ensembl"/>
</dbReference>
<keyword evidence="11 19" id="KW-0326">Glycosidase</keyword>
<dbReference type="GO" id="GO:0006689">
    <property type="term" value="P:ganglioside catabolic process"/>
    <property type="evidence" value="ECO:0007669"/>
    <property type="project" value="Ensembl"/>
</dbReference>
<protein>
    <recommendedName>
        <fullName evidence="19">Beta-hexosaminidase</fullName>
        <ecNumber evidence="19">3.2.1.52</ecNumber>
    </recommendedName>
</protein>
<dbReference type="InterPro" id="IPR015883">
    <property type="entry name" value="Glyco_hydro_20_cat"/>
</dbReference>
<dbReference type="GO" id="GO:0004563">
    <property type="term" value="F:beta-N-acetylhexosaminidase activity"/>
    <property type="evidence" value="ECO:0007669"/>
    <property type="project" value="UniProtKB-EC"/>
</dbReference>
<evidence type="ECO:0000256" key="13">
    <source>
        <dbReference type="ARBA" id="ARBA00043767"/>
    </source>
</evidence>
<evidence type="ECO:0000256" key="15">
    <source>
        <dbReference type="ARBA" id="ARBA00045782"/>
    </source>
</evidence>
<evidence type="ECO:0000256" key="14">
    <source>
        <dbReference type="ARBA" id="ARBA00043827"/>
    </source>
</evidence>
<dbReference type="InterPro" id="IPR025705">
    <property type="entry name" value="Beta_hexosaminidase_sua/sub"/>
</dbReference>
<accession>A0A4X2L4Q9</accession>
<dbReference type="SUPFAM" id="SSF55545">
    <property type="entry name" value="beta-N-acetylhexosaminidase-like domain"/>
    <property type="match status" value="1"/>
</dbReference>
<dbReference type="Gene3D" id="3.30.379.10">
    <property type="entry name" value="Chitobiase/beta-hexosaminidase domain 2-like"/>
    <property type="match status" value="1"/>
</dbReference>
<comment type="catalytic activity">
    <reaction evidence="18">
        <text>N-acetyl-beta-D-6-sulfogalactosaminyl-(1-&gt;4)-alpha-L-iduronyl-(1-&gt;3)-N-acetyl-D-6-sulfogalactosamine + H2O = alpha-L-iduronyl-(1-&gt;3)-N-acetyl-D-6-sulfogalactosamine + N-acetyl-D-6-sulfogalactosamine</text>
        <dbReference type="Rhea" id="RHEA:64384"/>
        <dbReference type="ChEBI" id="CHEBI:15377"/>
        <dbReference type="ChEBI" id="CHEBI:152567"/>
        <dbReference type="ChEBI" id="CHEBI:152568"/>
        <dbReference type="ChEBI" id="CHEBI:153064"/>
    </reaction>
    <physiologicalReaction direction="left-to-right" evidence="18">
        <dbReference type="Rhea" id="RHEA:64385"/>
    </physiologicalReaction>
</comment>
<dbReference type="GO" id="GO:1905379">
    <property type="term" value="C:beta-N-acetylhexosaminidase complex"/>
    <property type="evidence" value="ECO:0007669"/>
    <property type="project" value="Ensembl"/>
</dbReference>
<dbReference type="Pfam" id="PF00728">
    <property type="entry name" value="Glyco_hydro_20"/>
    <property type="match status" value="1"/>
</dbReference>
<feature type="signal peptide" evidence="22">
    <location>
        <begin position="1"/>
        <end position="20"/>
    </location>
</feature>
<comment type="subunit">
    <text evidence="16">There are 3 beta-hexosaminidase isozymes: isozyme A (hexosaminidase A) is a heterodimer composed of one subunit alpha and one subunit beta (chain A and B); isozyme B (hexosaminidase B) is a homodimer of two beta subunits (two chains A and B); isozyme S (hexosaminidase S) is a homodimer of two alpha subunits. The composition of the dimer (isozyme A versus isozyme S) has a significant effect on the substrate specificity of the alpha subunit active site.</text>
</comment>
<comment type="catalytic activity">
    <reaction evidence="1 19">
        <text>Hydrolysis of terminal non-reducing N-acetyl-D-hexosamine residues in N-acetyl-beta-D-hexosaminides.</text>
        <dbReference type="EC" id="3.2.1.52"/>
    </reaction>
</comment>
<keyword evidence="26" id="KW-1185">Reference proteome</keyword>
<feature type="disulfide bond" evidence="21">
    <location>
        <begin position="289"/>
        <end position="340"/>
    </location>
</feature>
<gene>
    <name evidence="25" type="primary">HEXA</name>
</gene>
<evidence type="ECO:0000256" key="18">
    <source>
        <dbReference type="ARBA" id="ARBA00049464"/>
    </source>
</evidence>
<evidence type="ECO:0000259" key="24">
    <source>
        <dbReference type="Pfam" id="PF14845"/>
    </source>
</evidence>
<dbReference type="InterPro" id="IPR029018">
    <property type="entry name" value="Hex-like_dom2"/>
</dbReference>
<dbReference type="PIRSF" id="PIRSF001093">
    <property type="entry name" value="B-hxosamndse_ab_euk"/>
    <property type="match status" value="1"/>
</dbReference>
<evidence type="ECO:0000313" key="26">
    <source>
        <dbReference type="Proteomes" id="UP000314987"/>
    </source>
</evidence>
<reference evidence="25" key="2">
    <citation type="submission" date="2025-08" db="UniProtKB">
        <authorList>
            <consortium name="Ensembl"/>
        </authorList>
    </citation>
    <scope>IDENTIFICATION</scope>
</reference>
<keyword evidence="4 22" id="KW-0732">Signal</keyword>
<evidence type="ECO:0000256" key="17">
    <source>
        <dbReference type="ARBA" id="ARBA00047301"/>
    </source>
</evidence>
<keyword evidence="9" id="KW-0325">Glycoprotein</keyword>
<comment type="catalytic activity">
    <reaction evidence="12">
        <text>beta-D-GalNAc-(1-&gt;4)-alpha-L-IdoA-(1-&gt;3)-beta-D-GalNAc-4-sulfate-(1-&gt;4)-alpha-L-IdoA-(1-&gt;3)-D-GalNAc-4-sulfate + H2O = alpha-L-IdoA-(1-&gt;3)-beta-D-GalNAc-4-sulfate-(1-&gt;4)-alpha-L-IdoA-(1-&gt;3)-D-GalNAc-4-sulfate + N-acetyl-D-galactosamine</text>
        <dbReference type="Rhea" id="RHEA:64372"/>
        <dbReference type="ChEBI" id="CHEBI:15377"/>
        <dbReference type="ChEBI" id="CHEBI:28037"/>
        <dbReference type="ChEBI" id="CHEBI:152565"/>
        <dbReference type="ChEBI" id="CHEBI:152566"/>
    </reaction>
    <physiologicalReaction direction="left-to-right" evidence="12">
        <dbReference type="Rhea" id="RHEA:64373"/>
    </physiologicalReaction>
</comment>
<evidence type="ECO:0000256" key="16">
    <source>
        <dbReference type="ARBA" id="ARBA00046515"/>
    </source>
</evidence>
<dbReference type="OMA" id="KMWPRAA"/>
<dbReference type="GO" id="GO:0006024">
    <property type="term" value="P:glycosaminoglycan biosynthetic process"/>
    <property type="evidence" value="ECO:0007669"/>
    <property type="project" value="Ensembl"/>
</dbReference>
<dbReference type="FunFam" id="3.20.20.80:FF:000049">
    <property type="entry name" value="Beta-hexosaminidase A"/>
    <property type="match status" value="1"/>
</dbReference>
<evidence type="ECO:0000256" key="5">
    <source>
        <dbReference type="ARBA" id="ARBA00022801"/>
    </source>
</evidence>
<sequence length="540" mass="61497">MARPGYVGALLLLLSLPLLAVKKQAQTREQLGAYVWPWPQKISVSPNQTFALTPSSFHFQYSASSAVQPGCSVLDQAFVRYLGIIFGPGPWVTPNQPGLKQTVKSSLEVFVAVPGCDQFPEMNSVENYTLTLSDDHFILKADTVWGALRGLETFSQLIWRSAEGMFCVKRTEIVDFPRFPHRGLLLDTSRHYLPLQAIQETLDVMAYNKFNVFHWHIVDDPSFPYESMTFPELSRKGSYNPATHIYTTGDVKAVIEYARLRGIRVIPEFDTPGHTLSWGKGIPGLLTPCYSGATPSGSYGPVNPILNTTYEFMTSFFQEISSVFPDFYLHLGGDEVDFTCWRSNPGIQAFMKEKGFDRYEKLESFYIQKLLNIVSSYKKGYIVWQEVFDNDVKLSPDTVVHVWRELETLPYTKEMHEVTKAGYHVLLSAPWYLNHISYGQDWQQAYKVEPLNFEGSPEQKSLVIGGEACMWGEYVDVTNLTPRLWPRAGAVAERLWSSQSVQDVTLAYDRLAYFRCELLRRGVRAQPLYVGYCEHDSFHH</sequence>
<evidence type="ECO:0000256" key="8">
    <source>
        <dbReference type="ARBA" id="ARBA00023157"/>
    </source>
</evidence>
<dbReference type="SUPFAM" id="SSF51445">
    <property type="entry name" value="(Trans)glycosidases"/>
    <property type="match status" value="1"/>
</dbReference>
<dbReference type="GO" id="GO:0016020">
    <property type="term" value="C:membrane"/>
    <property type="evidence" value="ECO:0007669"/>
    <property type="project" value="TreeGrafter"/>
</dbReference>
<evidence type="ECO:0000313" key="25">
    <source>
        <dbReference type="Ensembl" id="ENSVURP00010019749.1"/>
    </source>
</evidence>
<reference evidence="25" key="3">
    <citation type="submission" date="2025-09" db="UniProtKB">
        <authorList>
            <consortium name="Ensembl"/>
        </authorList>
    </citation>
    <scope>IDENTIFICATION</scope>
</reference>
<evidence type="ECO:0000256" key="22">
    <source>
        <dbReference type="SAM" id="SignalP"/>
    </source>
</evidence>
<comment type="catalytic activity">
    <reaction evidence="13">
        <text>a ganglioside GM2 (d18:1(4E)) + H2O = a ganglioside GM3 (d18:1(4E)) + N-acetyl-beta-D-galactosamine</text>
        <dbReference type="Rhea" id="RHEA:47940"/>
        <dbReference type="ChEBI" id="CHEBI:15377"/>
        <dbReference type="ChEBI" id="CHEBI:28497"/>
        <dbReference type="ChEBI" id="CHEBI:60065"/>
        <dbReference type="ChEBI" id="CHEBI:71502"/>
    </reaction>
    <physiologicalReaction direction="left-to-right" evidence="13">
        <dbReference type="Rhea" id="RHEA:47941"/>
    </physiologicalReaction>
</comment>
<dbReference type="PANTHER" id="PTHR22600:SF39">
    <property type="entry name" value="BETA-HEXOSAMINIDASE SUBUNIT ALPHA"/>
    <property type="match status" value="1"/>
</dbReference>
<reference evidence="26" key="1">
    <citation type="submission" date="2018-12" db="EMBL/GenBank/DDBJ databases">
        <authorList>
            <person name="Yazar S."/>
        </authorList>
    </citation>
    <scope>NUCLEOTIDE SEQUENCE [LARGE SCALE GENOMIC DNA]</scope>
</reference>
<name>A0A4X2L4Q9_VOMUR</name>